<evidence type="ECO:0000313" key="3">
    <source>
        <dbReference type="Proteomes" id="UP000271974"/>
    </source>
</evidence>
<name>A0A433SXP4_ELYCH</name>
<feature type="region of interest" description="Disordered" evidence="1">
    <location>
        <begin position="351"/>
        <end position="391"/>
    </location>
</feature>
<dbReference type="AlphaFoldDB" id="A0A433SXP4"/>
<keyword evidence="3" id="KW-1185">Reference proteome</keyword>
<feature type="compositionally biased region" description="Low complexity" evidence="1">
    <location>
        <begin position="487"/>
        <end position="501"/>
    </location>
</feature>
<protein>
    <submittedName>
        <fullName evidence="2">Uncharacterized protein</fullName>
    </submittedName>
</protein>
<feature type="compositionally biased region" description="Polar residues" evidence="1">
    <location>
        <begin position="267"/>
        <end position="277"/>
    </location>
</feature>
<reference evidence="2 3" key="1">
    <citation type="submission" date="2019-01" db="EMBL/GenBank/DDBJ databases">
        <title>A draft genome assembly of the solar-powered sea slug Elysia chlorotica.</title>
        <authorList>
            <person name="Cai H."/>
            <person name="Li Q."/>
            <person name="Fang X."/>
            <person name="Li J."/>
            <person name="Curtis N.E."/>
            <person name="Altenburger A."/>
            <person name="Shibata T."/>
            <person name="Feng M."/>
            <person name="Maeda T."/>
            <person name="Schwartz J.A."/>
            <person name="Shigenobu S."/>
            <person name="Lundholm N."/>
            <person name="Nishiyama T."/>
            <person name="Yang H."/>
            <person name="Hasebe M."/>
            <person name="Li S."/>
            <person name="Pierce S.K."/>
            <person name="Wang J."/>
        </authorList>
    </citation>
    <scope>NUCLEOTIDE SEQUENCE [LARGE SCALE GENOMIC DNA]</scope>
    <source>
        <strain evidence="2">EC2010</strain>
        <tissue evidence="2">Whole organism of an adult</tissue>
    </source>
</reference>
<evidence type="ECO:0000313" key="2">
    <source>
        <dbReference type="EMBL" id="RUS74074.1"/>
    </source>
</evidence>
<feature type="region of interest" description="Disordered" evidence="1">
    <location>
        <begin position="212"/>
        <end position="327"/>
    </location>
</feature>
<feature type="compositionally biased region" description="Polar residues" evidence="1">
    <location>
        <begin position="314"/>
        <end position="323"/>
    </location>
</feature>
<evidence type="ECO:0000256" key="1">
    <source>
        <dbReference type="SAM" id="MobiDB-lite"/>
    </source>
</evidence>
<feature type="region of interest" description="Disordered" evidence="1">
    <location>
        <begin position="431"/>
        <end position="514"/>
    </location>
</feature>
<dbReference type="Proteomes" id="UP000271974">
    <property type="component" value="Unassembled WGS sequence"/>
</dbReference>
<dbReference type="EMBL" id="RQTK01000869">
    <property type="protein sequence ID" value="RUS74074.1"/>
    <property type="molecule type" value="Genomic_DNA"/>
</dbReference>
<feature type="region of interest" description="Disordered" evidence="1">
    <location>
        <begin position="148"/>
        <end position="170"/>
    </location>
</feature>
<accession>A0A433SXP4</accession>
<feature type="compositionally biased region" description="Acidic residues" evidence="1">
    <location>
        <begin position="225"/>
        <end position="235"/>
    </location>
</feature>
<comment type="caution">
    <text evidence="2">The sequence shown here is derived from an EMBL/GenBank/DDBJ whole genome shotgun (WGS) entry which is preliminary data.</text>
</comment>
<sequence length="514" mass="56036">MVANSTATSLTGLLKNSPSCNSTANENDFLISPDTTNLDERAAATMLSQTQPDSSKSPHCVLDQSSSHSCSNRTCLRCQATELEPLCLAQTECATYTFPSDLKVGHVNHVYMPESPLSPISSTGQEVYDTMNQANSAKQFYNQNNNNHIKGRSTAMSNTGGSSSGAQRLRHNTVTSATNVLGSTDSKQYLFRSTQVHFDNCQDEETPYHEVQYFSDQDIPRNAPYEDDGSDLDEDPNLRPCDSGERHYSDSQPYQKLAGRYRKRGTTRSPQQHTASFPGSVAAKHKRSLQNHASRDALMVTSSGGQKYMHPSHSPRNPSTSECSRGVSDAQRLYSIPQDFQRAHRPTHLVDPKHQQQTTQHSASDQDDEQPRGSIDLFLSGSNSLPSSPAEMGVSTAAAMFIPAMATNLLPFPVPIQSSVVFTHKPVTKQQARQLAGDPESGVGSDRSTGDQAAIAPRKKKTSLVALVRGRRSDKGKSKDLAGGTHNRSLSLNRSSGSSRGKVVTLKHQRSKEI</sequence>
<proteinExistence type="predicted"/>
<organism evidence="2 3">
    <name type="scientific">Elysia chlorotica</name>
    <name type="common">Eastern emerald elysia</name>
    <name type="synonym">Sea slug</name>
    <dbReference type="NCBI Taxonomy" id="188477"/>
    <lineage>
        <taxon>Eukaryota</taxon>
        <taxon>Metazoa</taxon>
        <taxon>Spiralia</taxon>
        <taxon>Lophotrochozoa</taxon>
        <taxon>Mollusca</taxon>
        <taxon>Gastropoda</taxon>
        <taxon>Heterobranchia</taxon>
        <taxon>Euthyneura</taxon>
        <taxon>Panpulmonata</taxon>
        <taxon>Sacoglossa</taxon>
        <taxon>Placobranchoidea</taxon>
        <taxon>Plakobranchidae</taxon>
        <taxon>Elysia</taxon>
    </lineage>
</organism>
<gene>
    <name evidence="2" type="ORF">EGW08_018164</name>
</gene>
<feature type="compositionally biased region" description="Basic residues" evidence="1">
    <location>
        <begin position="505"/>
        <end position="514"/>
    </location>
</feature>
<feature type="compositionally biased region" description="Basic and acidic residues" evidence="1">
    <location>
        <begin position="471"/>
        <end position="480"/>
    </location>
</feature>